<proteinExistence type="evidence at transcript level"/>
<dbReference type="EMBL" id="KF317523">
    <property type="protein sequence ID" value="AHA51455.1"/>
    <property type="molecule type" value="mRNA"/>
</dbReference>
<evidence type="ECO:0000256" key="8">
    <source>
        <dbReference type="ARBA" id="ARBA00023180"/>
    </source>
</evidence>
<dbReference type="GO" id="GO:0016020">
    <property type="term" value="C:membrane"/>
    <property type="evidence" value="ECO:0007669"/>
    <property type="project" value="UniProtKB-SubCell"/>
</dbReference>
<keyword evidence="10" id="KW-0407">Ion channel</keyword>
<feature type="domain" description="Ionotropic glutamate receptor C-terminal" evidence="12">
    <location>
        <begin position="1"/>
        <end position="349"/>
    </location>
</feature>
<evidence type="ECO:0000256" key="11">
    <source>
        <dbReference type="SAM" id="Phobius"/>
    </source>
</evidence>
<evidence type="ECO:0000256" key="3">
    <source>
        <dbReference type="ARBA" id="ARBA00022692"/>
    </source>
</evidence>
<dbReference type="Gene3D" id="3.40.190.10">
    <property type="entry name" value="Periplasmic binding protein-like II"/>
    <property type="match status" value="1"/>
</dbReference>
<dbReference type="Pfam" id="PF10613">
    <property type="entry name" value="Lig_chan-Glu_bd"/>
    <property type="match status" value="1"/>
</dbReference>
<keyword evidence="7" id="KW-0675">Receptor</keyword>
<reference evidence="13" key="2">
    <citation type="submission" date="2016-09" db="EMBL/GenBank/DDBJ databases">
        <authorList>
            <person name="Capua I."/>
            <person name="De Benedictis P."/>
            <person name="Joannis T."/>
            <person name="Lombin L.H."/>
            <person name="Cattoli G."/>
        </authorList>
    </citation>
    <scope>NUCLEOTIDE SEQUENCE</scope>
    <source>
        <strain evidence="13">10668</strain>
    </source>
</reference>
<dbReference type="InterPro" id="IPR019594">
    <property type="entry name" value="Glu/Gly-bd"/>
</dbReference>
<evidence type="ECO:0000256" key="5">
    <source>
        <dbReference type="ARBA" id="ARBA00023065"/>
    </source>
</evidence>
<evidence type="ECO:0000313" key="13">
    <source>
        <dbReference type="EMBL" id="AHA51455.1"/>
    </source>
</evidence>
<dbReference type="Gene3D" id="1.10.287.70">
    <property type="match status" value="1"/>
</dbReference>
<dbReference type="Pfam" id="PF00060">
    <property type="entry name" value="Lig_chan"/>
    <property type="match status" value="1"/>
</dbReference>
<keyword evidence="8" id="KW-0325">Glycoprotein</keyword>
<dbReference type="GO" id="GO:0015276">
    <property type="term" value="F:ligand-gated monoatomic ion channel activity"/>
    <property type="evidence" value="ECO:0007669"/>
    <property type="project" value="InterPro"/>
</dbReference>
<dbReference type="AlphaFoldDB" id="V9PPU9"/>
<feature type="transmembrane region" description="Helical" evidence="11">
    <location>
        <begin position="369"/>
        <end position="394"/>
    </location>
</feature>
<evidence type="ECO:0000256" key="6">
    <source>
        <dbReference type="ARBA" id="ARBA00023136"/>
    </source>
</evidence>
<dbReference type="InterPro" id="IPR015683">
    <property type="entry name" value="Ionotropic_Glu_rcpt"/>
</dbReference>
<evidence type="ECO:0000256" key="7">
    <source>
        <dbReference type="ARBA" id="ARBA00023170"/>
    </source>
</evidence>
<keyword evidence="5" id="KW-0406">Ion transport</keyword>
<evidence type="ECO:0000256" key="1">
    <source>
        <dbReference type="ARBA" id="ARBA00004141"/>
    </source>
</evidence>
<evidence type="ECO:0000256" key="4">
    <source>
        <dbReference type="ARBA" id="ARBA00022989"/>
    </source>
</evidence>
<dbReference type="SMART" id="SM00079">
    <property type="entry name" value="PBPe"/>
    <property type="match status" value="1"/>
</dbReference>
<comment type="subcellular location">
    <subcellularLocation>
        <location evidence="1">Membrane</location>
        <topology evidence="1">Multi-pass membrane protein</topology>
    </subcellularLocation>
</comment>
<keyword evidence="2" id="KW-0813">Transport</keyword>
<dbReference type="InterPro" id="IPR001320">
    <property type="entry name" value="Iontro_rcpt_C"/>
</dbReference>
<protein>
    <submittedName>
        <fullName evidence="13">Lig_chan domain-containing protein</fullName>
    </submittedName>
</protein>
<sequence>MPADKKYGGFNKDTKEWNGMVRDLIDRKTDLTIALSVNTERSEYIDYTASFYESQAAFTVYVQSSMSSSNIFFFLEPFQITVWVTIIGLIVVVALITSFFSKLSPYGSYGRRIHAMQTCTCADCSTRREIKRRNKCGFADTKTYNCELDKADSDDEIDDLNVYNSTWLIGTGFVLQGTDTLPVAPSGRFLLFMWWLFIMILTSMYTANLTAHLTLERSSITVTNLDEILNQNKYEWGLITDRNLESMMLNHEEEKYRSLAGRGVKLQSLDEGMQRVKEGGFIFIDESSVLSFNFKDECEAVQTDTGKFNNQWSFGTQVNSPYASVINNMFLQYRERGWFSTKFDEWYTGGDEVACTTSVGNDTKFDLPILSGLFLILAVGIAISFVIVVIEIFYVSYQDSRESMGSYCECLWNRIRLKLWAIKDEWFRRPRNKMNALTLDNKNSNAEPL</sequence>
<dbReference type="PANTHER" id="PTHR18966">
    <property type="entry name" value="IONOTROPIC GLUTAMATE RECEPTOR"/>
    <property type="match status" value="1"/>
</dbReference>
<name>V9PPU9_THAIN</name>
<keyword evidence="4 11" id="KW-1133">Transmembrane helix</keyword>
<evidence type="ECO:0000259" key="12">
    <source>
        <dbReference type="SMART" id="SM00079"/>
    </source>
</evidence>
<keyword evidence="3 11" id="KW-0812">Transmembrane</keyword>
<keyword evidence="9" id="KW-1071">Ligand-gated ion channel</keyword>
<organism evidence="13">
    <name type="scientific">Thalassocalyce inconstans</name>
    <name type="common">Comb jelly</name>
    <dbReference type="NCBI Taxonomy" id="140487"/>
    <lineage>
        <taxon>Eukaryota</taxon>
        <taxon>Metazoa</taxon>
        <taxon>Ctenophora</taxon>
        <taxon>Tentaculata</taxon>
        <taxon>Thalassocalycida</taxon>
        <taxon>Thalassocalycidae</taxon>
        <taxon>Thalassocalyce</taxon>
    </lineage>
</organism>
<reference evidence="13" key="1">
    <citation type="journal article" date="2013" name="Science">
        <title>The genome of the ctenophore Mnemiopsis leidyi and its implications for cell type evolution.</title>
        <authorList>
            <consortium name="NISC Comparative Sequencing Program"/>
            <person name="Ryan J.F."/>
            <person name="Pang K."/>
            <person name="Schnitzler C.E."/>
            <person name="Nguyen A.D."/>
            <person name="Moreland R.T."/>
            <person name="Simmons D.K."/>
            <person name="Koch B.J."/>
            <person name="Francis W.R."/>
            <person name="Havlak P."/>
            <person name="Smith S.A."/>
            <person name="Putnam N.H."/>
            <person name="Haddock S.H."/>
            <person name="Dunn C.W."/>
            <person name="Wolfsberg T.G."/>
            <person name="Mullikin J.C."/>
            <person name="Martindale M.Q."/>
            <person name="Baxevanis A.D."/>
        </authorList>
    </citation>
    <scope>NUCLEOTIDE SEQUENCE</scope>
    <source>
        <strain evidence="13">10668</strain>
    </source>
</reference>
<evidence type="ECO:0000256" key="9">
    <source>
        <dbReference type="ARBA" id="ARBA00023286"/>
    </source>
</evidence>
<feature type="transmembrane region" description="Helical" evidence="11">
    <location>
        <begin position="189"/>
        <end position="207"/>
    </location>
</feature>
<accession>V9PPU9</accession>
<feature type="transmembrane region" description="Helical" evidence="11">
    <location>
        <begin position="80"/>
        <end position="101"/>
    </location>
</feature>
<keyword evidence="6 11" id="KW-0472">Membrane</keyword>
<evidence type="ECO:0000256" key="10">
    <source>
        <dbReference type="ARBA" id="ARBA00023303"/>
    </source>
</evidence>
<dbReference type="SUPFAM" id="SSF53850">
    <property type="entry name" value="Periplasmic binding protein-like II"/>
    <property type="match status" value="1"/>
</dbReference>
<evidence type="ECO:0000256" key="2">
    <source>
        <dbReference type="ARBA" id="ARBA00022448"/>
    </source>
</evidence>